<comment type="caution">
    <text evidence="2">The sequence shown here is derived from an EMBL/GenBank/DDBJ whole genome shotgun (WGS) entry which is preliminary data.</text>
</comment>
<dbReference type="RefSeq" id="WP_397063231.1">
    <property type="nucleotide sequence ID" value="NZ_JBIRYL010000004.1"/>
</dbReference>
<feature type="compositionally biased region" description="Basic and acidic residues" evidence="1">
    <location>
        <begin position="1"/>
        <end position="10"/>
    </location>
</feature>
<feature type="compositionally biased region" description="Basic and acidic residues" evidence="1">
    <location>
        <begin position="18"/>
        <end position="28"/>
    </location>
</feature>
<proteinExistence type="predicted"/>
<dbReference type="PANTHER" id="PTHR39441">
    <property type="entry name" value="DUF2252 DOMAIN-CONTAINING PROTEIN"/>
    <property type="match status" value="1"/>
</dbReference>
<reference evidence="2 3" key="1">
    <citation type="submission" date="2024-10" db="EMBL/GenBank/DDBJ databases">
        <title>The Natural Products Discovery Center: Release of the First 8490 Sequenced Strains for Exploring Actinobacteria Biosynthetic Diversity.</title>
        <authorList>
            <person name="Kalkreuter E."/>
            <person name="Kautsar S.A."/>
            <person name="Yang D."/>
            <person name="Bader C.D."/>
            <person name="Teijaro C.N."/>
            <person name="Fluegel L."/>
            <person name="Davis C.M."/>
            <person name="Simpson J.R."/>
            <person name="Lauterbach L."/>
            <person name="Steele A.D."/>
            <person name="Gui C."/>
            <person name="Meng S."/>
            <person name="Li G."/>
            <person name="Viehrig K."/>
            <person name="Ye F."/>
            <person name="Su P."/>
            <person name="Kiefer A.F."/>
            <person name="Nichols A."/>
            <person name="Cepeda A.J."/>
            <person name="Yan W."/>
            <person name="Fan B."/>
            <person name="Jiang Y."/>
            <person name="Adhikari A."/>
            <person name="Zheng C.-J."/>
            <person name="Schuster L."/>
            <person name="Cowan T.M."/>
            <person name="Smanski M.J."/>
            <person name="Chevrette M.G."/>
            <person name="De Carvalho L.P.S."/>
            <person name="Shen B."/>
        </authorList>
    </citation>
    <scope>NUCLEOTIDE SEQUENCE [LARGE SCALE GENOMIC DNA]</scope>
    <source>
        <strain evidence="2 3">NPDC019377</strain>
    </source>
</reference>
<evidence type="ECO:0000313" key="3">
    <source>
        <dbReference type="Proteomes" id="UP001611494"/>
    </source>
</evidence>
<dbReference type="InterPro" id="IPR018721">
    <property type="entry name" value="DUF2252"/>
</dbReference>
<protein>
    <submittedName>
        <fullName evidence="2">DUF2252 domain-containing protein</fullName>
    </submittedName>
</protein>
<gene>
    <name evidence="2" type="ORF">ACH49Z_18485</name>
</gene>
<evidence type="ECO:0000256" key="1">
    <source>
        <dbReference type="SAM" id="MobiDB-lite"/>
    </source>
</evidence>
<dbReference type="Proteomes" id="UP001611494">
    <property type="component" value="Unassembled WGS sequence"/>
</dbReference>
<dbReference type="PANTHER" id="PTHR39441:SF1">
    <property type="entry name" value="DUF2252 DOMAIN-CONTAINING PROTEIN"/>
    <property type="match status" value="1"/>
</dbReference>
<dbReference type="Pfam" id="PF10009">
    <property type="entry name" value="DUF2252"/>
    <property type="match status" value="1"/>
</dbReference>
<dbReference type="EMBL" id="JBIRYL010000004">
    <property type="protein sequence ID" value="MFI2231833.1"/>
    <property type="molecule type" value="Genomic_DNA"/>
</dbReference>
<name>A0ABW7VZ45_9NOCA</name>
<keyword evidence="3" id="KW-1185">Reference proteome</keyword>
<feature type="region of interest" description="Disordered" evidence="1">
    <location>
        <begin position="1"/>
        <end position="28"/>
    </location>
</feature>
<accession>A0ABW7VZ45</accession>
<sequence length="473" mass="52428">MGEPHADLARRAAASRAQRTEHGARQRDRVPFAAVAAAAAAPDRDPLALLESQTPARVPELVPVRYGRMAVSEFSFFRGAALVMADDLSRSPGTGLHTQLCGDAHLSNFGLYATPERKLAFDVNDFDETYPGPFEWDVKRLAASLAVAGRDNGFKRKQRRRITRACVAEYRETMIYQAGRGELAVWYAHIDAATDMAELRDVLDSSMRKRVQKSIDKAWGRDSFQALSKLTTPGDGRPRIVSMPPLIVPVEELFTGADAETVHRDLMRRLADYRGTLQPDRRFLLDRFEYVHAARKVVGVGSVGTRTWIVLLRGPGDEPLFLQAKEAQPSVLARYLPGPEYTNQGERVVSGQRLMQAASDIFLGWQQHPGPDPDGVTRDFYIRQLRDGKGAAVIETMSPDLMALYGRLCARVLAQAHARGGDRFGIAGYLGSDDDFDVAIAEFAEEYADRNARDHAALRRAIEEGRITASQHP</sequence>
<organism evidence="2 3">
    <name type="scientific">Nocardia testacea</name>
    <dbReference type="NCBI Taxonomy" id="248551"/>
    <lineage>
        <taxon>Bacteria</taxon>
        <taxon>Bacillati</taxon>
        <taxon>Actinomycetota</taxon>
        <taxon>Actinomycetes</taxon>
        <taxon>Mycobacteriales</taxon>
        <taxon>Nocardiaceae</taxon>
        <taxon>Nocardia</taxon>
    </lineage>
</organism>
<evidence type="ECO:0000313" key="2">
    <source>
        <dbReference type="EMBL" id="MFI2231833.1"/>
    </source>
</evidence>